<organism evidence="2 3">
    <name type="scientific">Patiriisocius marinistellae</name>
    <dbReference type="NCBI Taxonomy" id="2494560"/>
    <lineage>
        <taxon>Bacteria</taxon>
        <taxon>Pseudomonadati</taxon>
        <taxon>Bacteroidota</taxon>
        <taxon>Flavobacteriia</taxon>
        <taxon>Flavobacteriales</taxon>
        <taxon>Flavobacteriaceae</taxon>
        <taxon>Patiriisocius</taxon>
    </lineage>
</organism>
<keyword evidence="3" id="KW-1185">Reference proteome</keyword>
<proteinExistence type="predicted"/>
<gene>
    <name evidence="2" type="ORF">ULMS_00380</name>
</gene>
<dbReference type="EMBL" id="BKCF01000001">
    <property type="protein sequence ID" value="GEQ84530.1"/>
    <property type="molecule type" value="Genomic_DNA"/>
</dbReference>
<name>A0A5J4FSW7_9FLAO</name>
<evidence type="ECO:0000256" key="1">
    <source>
        <dbReference type="SAM" id="MobiDB-lite"/>
    </source>
</evidence>
<dbReference type="RefSeq" id="WP_172966815.1">
    <property type="nucleotide sequence ID" value="NZ_BKCF01000001.1"/>
</dbReference>
<sequence length="51" mass="5864">MDDSKKIPGQKEETTSKKDSAINKKANEADGREINNQVEQRREQHQPRDNA</sequence>
<feature type="region of interest" description="Disordered" evidence="1">
    <location>
        <begin position="1"/>
        <end position="51"/>
    </location>
</feature>
<evidence type="ECO:0000313" key="3">
    <source>
        <dbReference type="Proteomes" id="UP000326994"/>
    </source>
</evidence>
<accession>A0A5J4FSW7</accession>
<comment type="caution">
    <text evidence="2">The sequence shown here is derived from an EMBL/GenBank/DDBJ whole genome shotgun (WGS) entry which is preliminary data.</text>
</comment>
<protein>
    <submittedName>
        <fullName evidence="2">Uncharacterized protein</fullName>
    </submittedName>
</protein>
<evidence type="ECO:0000313" key="2">
    <source>
        <dbReference type="EMBL" id="GEQ84530.1"/>
    </source>
</evidence>
<dbReference type="Proteomes" id="UP000326994">
    <property type="component" value="Unassembled WGS sequence"/>
</dbReference>
<reference evidence="2 3" key="1">
    <citation type="submission" date="2019-08" db="EMBL/GenBank/DDBJ databases">
        <title>Ulvibacter marinistellae sp. nov., isolated from a starfish, Patiria pectinifera.</title>
        <authorList>
            <person name="Kawano K."/>
            <person name="Ushijima N."/>
            <person name="Kihara M."/>
            <person name="Itoh H."/>
        </authorList>
    </citation>
    <scope>NUCLEOTIDE SEQUENCE [LARGE SCALE GENOMIC DNA]</scope>
    <source>
        <strain evidence="2 3">KK4</strain>
    </source>
</reference>
<dbReference type="AlphaFoldDB" id="A0A5J4FSW7"/>